<keyword evidence="1" id="KW-0677">Repeat</keyword>
<dbReference type="PROSITE" id="PS50297">
    <property type="entry name" value="ANK_REP_REGION"/>
    <property type="match status" value="1"/>
</dbReference>
<sequence>MTLRNLIANKELGAIQQALEQNPELANEGIPYDDQNTANAHPLHRICDGVMSGTYSDEEAVEMAKIFLKYGANVNGDEQVDNRDTPLVAAASLHAEKVGILYIEKGAAINHPGCYGGIPLHWAAWTGRDKLVQRLIEAGAEINRRCIEFDSTPLLWAVHGFKFGGPENRHNQIECVRLLLAAGADKNTPNKEGTLPIRFLNEQDVELRQLLS</sequence>
<dbReference type="Gene3D" id="1.25.40.20">
    <property type="entry name" value="Ankyrin repeat-containing domain"/>
    <property type="match status" value="2"/>
</dbReference>
<dbReference type="Proteomes" id="UP000598820">
    <property type="component" value="Unassembled WGS sequence"/>
</dbReference>
<evidence type="ECO:0000313" key="5">
    <source>
        <dbReference type="Proteomes" id="UP000598820"/>
    </source>
</evidence>
<name>A0A926XV64_9BACT</name>
<evidence type="ECO:0000256" key="2">
    <source>
        <dbReference type="ARBA" id="ARBA00023043"/>
    </source>
</evidence>
<accession>A0A926XV64</accession>
<dbReference type="Pfam" id="PF00023">
    <property type="entry name" value="Ank"/>
    <property type="match status" value="1"/>
</dbReference>
<dbReference type="RefSeq" id="WP_190887031.1">
    <property type="nucleotide sequence ID" value="NZ_JACWZY010000007.1"/>
</dbReference>
<dbReference type="AlphaFoldDB" id="A0A926XV64"/>
<proteinExistence type="predicted"/>
<dbReference type="PROSITE" id="PS50088">
    <property type="entry name" value="ANK_REPEAT"/>
    <property type="match status" value="1"/>
</dbReference>
<dbReference type="SUPFAM" id="SSF48403">
    <property type="entry name" value="Ankyrin repeat"/>
    <property type="match status" value="1"/>
</dbReference>
<evidence type="ECO:0000313" key="4">
    <source>
        <dbReference type="EMBL" id="MBD2701179.1"/>
    </source>
</evidence>
<gene>
    <name evidence="4" type="ORF">IC229_11070</name>
</gene>
<dbReference type="SMART" id="SM00248">
    <property type="entry name" value="ANK"/>
    <property type="match status" value="3"/>
</dbReference>
<evidence type="ECO:0000256" key="3">
    <source>
        <dbReference type="PROSITE-ProRule" id="PRU00023"/>
    </source>
</evidence>
<comment type="caution">
    <text evidence="4">The sequence shown here is derived from an EMBL/GenBank/DDBJ whole genome shotgun (WGS) entry which is preliminary data.</text>
</comment>
<dbReference type="InterPro" id="IPR002110">
    <property type="entry name" value="Ankyrin_rpt"/>
</dbReference>
<dbReference type="PANTHER" id="PTHR24189">
    <property type="entry name" value="MYOTROPHIN"/>
    <property type="match status" value="1"/>
</dbReference>
<protein>
    <submittedName>
        <fullName evidence="4">Ankyrin repeat domain-containing protein</fullName>
    </submittedName>
</protein>
<organism evidence="4 5">
    <name type="scientific">Spirosoma profusum</name>
    <dbReference type="NCBI Taxonomy" id="2771354"/>
    <lineage>
        <taxon>Bacteria</taxon>
        <taxon>Pseudomonadati</taxon>
        <taxon>Bacteroidota</taxon>
        <taxon>Cytophagia</taxon>
        <taxon>Cytophagales</taxon>
        <taxon>Cytophagaceae</taxon>
        <taxon>Spirosoma</taxon>
    </lineage>
</organism>
<keyword evidence="5" id="KW-1185">Reference proteome</keyword>
<dbReference type="EMBL" id="JACWZY010000007">
    <property type="protein sequence ID" value="MBD2701179.1"/>
    <property type="molecule type" value="Genomic_DNA"/>
</dbReference>
<dbReference type="Pfam" id="PF12796">
    <property type="entry name" value="Ank_2"/>
    <property type="match status" value="1"/>
</dbReference>
<reference evidence="4" key="1">
    <citation type="submission" date="2020-09" db="EMBL/GenBank/DDBJ databases">
        <authorList>
            <person name="Kim M.K."/>
        </authorList>
    </citation>
    <scope>NUCLEOTIDE SEQUENCE</scope>
    <source>
        <strain evidence="4">BT702</strain>
    </source>
</reference>
<dbReference type="InterPro" id="IPR050745">
    <property type="entry name" value="Multifunctional_regulatory"/>
</dbReference>
<feature type="repeat" description="ANK" evidence="3">
    <location>
        <begin position="115"/>
        <end position="147"/>
    </location>
</feature>
<dbReference type="InterPro" id="IPR036770">
    <property type="entry name" value="Ankyrin_rpt-contain_sf"/>
</dbReference>
<keyword evidence="2 3" id="KW-0040">ANK repeat</keyword>
<evidence type="ECO:0000256" key="1">
    <source>
        <dbReference type="ARBA" id="ARBA00022737"/>
    </source>
</evidence>